<reference evidence="3 4" key="1">
    <citation type="journal article" date="2018" name="Nat. Biotechnol.">
        <title>A standardized bacterial taxonomy based on genome phylogeny substantially revises the tree of life.</title>
        <authorList>
            <person name="Parks D.H."/>
            <person name="Chuvochina M."/>
            <person name="Waite D.W."/>
            <person name="Rinke C."/>
            <person name="Skarshewski A."/>
            <person name="Chaumeil P.A."/>
            <person name="Hugenholtz P."/>
        </authorList>
    </citation>
    <scope>NUCLEOTIDE SEQUENCE [LARGE SCALE GENOMIC DNA]</scope>
    <source>
        <strain evidence="3">UBA11728</strain>
    </source>
</reference>
<proteinExistence type="inferred from homology"/>
<name>A0A3D2X1I7_9FIRM</name>
<dbReference type="HAMAP" id="MF_00048">
    <property type="entry name" value="UPF0102"/>
    <property type="match status" value="1"/>
</dbReference>
<dbReference type="GO" id="GO:0003676">
    <property type="term" value="F:nucleic acid binding"/>
    <property type="evidence" value="ECO:0007669"/>
    <property type="project" value="InterPro"/>
</dbReference>
<dbReference type="InterPro" id="IPR003509">
    <property type="entry name" value="UPF0102_YraN-like"/>
</dbReference>
<comment type="caution">
    <text evidence="3">The sequence shown here is derived from an EMBL/GenBank/DDBJ whole genome shotgun (WGS) entry which is preliminary data.</text>
</comment>
<dbReference type="Pfam" id="PF02021">
    <property type="entry name" value="UPF0102"/>
    <property type="match status" value="1"/>
</dbReference>
<dbReference type="AlphaFoldDB" id="A0A3D2X1I7"/>
<evidence type="ECO:0000313" key="4">
    <source>
        <dbReference type="Proteomes" id="UP000262969"/>
    </source>
</evidence>
<evidence type="ECO:0000256" key="2">
    <source>
        <dbReference type="HAMAP-Rule" id="MF_00048"/>
    </source>
</evidence>
<dbReference type="SUPFAM" id="SSF52980">
    <property type="entry name" value="Restriction endonuclease-like"/>
    <property type="match status" value="1"/>
</dbReference>
<evidence type="ECO:0000256" key="1">
    <source>
        <dbReference type="ARBA" id="ARBA00006738"/>
    </source>
</evidence>
<dbReference type="NCBIfam" id="TIGR00252">
    <property type="entry name" value="YraN family protein"/>
    <property type="match status" value="1"/>
</dbReference>
<dbReference type="InterPro" id="IPR011856">
    <property type="entry name" value="tRNA_endonuc-like_dom_sf"/>
</dbReference>
<dbReference type="PANTHER" id="PTHR34039">
    <property type="entry name" value="UPF0102 PROTEIN YRAN"/>
    <property type="match status" value="1"/>
</dbReference>
<organism evidence="3 4">
    <name type="scientific">Lachnoclostridium phytofermentans</name>
    <dbReference type="NCBI Taxonomy" id="66219"/>
    <lineage>
        <taxon>Bacteria</taxon>
        <taxon>Bacillati</taxon>
        <taxon>Bacillota</taxon>
        <taxon>Clostridia</taxon>
        <taxon>Lachnospirales</taxon>
        <taxon>Lachnospiraceae</taxon>
    </lineage>
</organism>
<protein>
    <recommendedName>
        <fullName evidence="2">UPF0102 protein DHW61_01105</fullName>
    </recommendedName>
</protein>
<accession>A0A3D2X1I7</accession>
<dbReference type="Gene3D" id="3.40.1350.10">
    <property type="match status" value="1"/>
</dbReference>
<dbReference type="NCBIfam" id="NF009150">
    <property type="entry name" value="PRK12497.1-3"/>
    <property type="match status" value="1"/>
</dbReference>
<comment type="similarity">
    <text evidence="1 2">Belongs to the UPF0102 family.</text>
</comment>
<dbReference type="EMBL" id="DPVV01000042">
    <property type="protein sequence ID" value="HCL01019.1"/>
    <property type="molecule type" value="Genomic_DNA"/>
</dbReference>
<dbReference type="CDD" id="cd20736">
    <property type="entry name" value="PoNe_Nuclease"/>
    <property type="match status" value="1"/>
</dbReference>
<gene>
    <name evidence="3" type="ORF">DHW61_01105</name>
</gene>
<sequence>MNKKVEGLTKETEAANYLSEQGYQILARNYRCRLGEIDIIARENGYLVFVEVKYRSNMEMGFPEEAITIHKQKRITNTAKYYLLVNRLPESTPCRFDVVVILKKEIRLIKHAFDAYGS</sequence>
<evidence type="ECO:0000313" key="3">
    <source>
        <dbReference type="EMBL" id="HCL01019.1"/>
    </source>
</evidence>
<dbReference type="Proteomes" id="UP000262969">
    <property type="component" value="Unassembled WGS sequence"/>
</dbReference>
<dbReference type="InterPro" id="IPR011335">
    <property type="entry name" value="Restrct_endonuc-II-like"/>
</dbReference>
<dbReference type="PANTHER" id="PTHR34039:SF1">
    <property type="entry name" value="UPF0102 PROTEIN YRAN"/>
    <property type="match status" value="1"/>
</dbReference>